<proteinExistence type="predicted"/>
<reference evidence="2" key="1">
    <citation type="submission" date="2020-02" db="EMBL/GenBank/DDBJ databases">
        <authorList>
            <person name="Meier V. D."/>
        </authorList>
    </citation>
    <scope>NUCLEOTIDE SEQUENCE</scope>
    <source>
        <strain evidence="2">AVDCRST_MAG30</strain>
    </source>
</reference>
<protein>
    <submittedName>
        <fullName evidence="2">Uncharacterized protein</fullName>
    </submittedName>
</protein>
<evidence type="ECO:0000313" key="2">
    <source>
        <dbReference type="EMBL" id="CAA9531507.1"/>
    </source>
</evidence>
<organism evidence="2">
    <name type="scientific">uncultured Solirubrobacteraceae bacterium</name>
    <dbReference type="NCBI Taxonomy" id="1162706"/>
    <lineage>
        <taxon>Bacteria</taxon>
        <taxon>Bacillati</taxon>
        <taxon>Actinomycetota</taxon>
        <taxon>Thermoleophilia</taxon>
        <taxon>Solirubrobacterales</taxon>
        <taxon>Solirubrobacteraceae</taxon>
        <taxon>environmental samples</taxon>
    </lineage>
</organism>
<feature type="region of interest" description="Disordered" evidence="1">
    <location>
        <begin position="1"/>
        <end position="55"/>
    </location>
</feature>
<dbReference type="AlphaFoldDB" id="A0A6J4TT21"/>
<feature type="non-terminal residue" evidence="2">
    <location>
        <position position="55"/>
    </location>
</feature>
<gene>
    <name evidence="2" type="ORF">AVDCRST_MAG30-3823</name>
</gene>
<feature type="compositionally biased region" description="Low complexity" evidence="1">
    <location>
        <begin position="1"/>
        <end position="20"/>
    </location>
</feature>
<dbReference type="EMBL" id="CADCVS010000506">
    <property type="protein sequence ID" value="CAA9531507.1"/>
    <property type="molecule type" value="Genomic_DNA"/>
</dbReference>
<evidence type="ECO:0000256" key="1">
    <source>
        <dbReference type="SAM" id="MobiDB-lite"/>
    </source>
</evidence>
<accession>A0A6J4TT21</accession>
<sequence length="55" mass="5666">MTPSAGASPRAARAAASTARSKPHQAGAPSRRASRERSTRAAPRTLSLSVRAPAR</sequence>
<name>A0A6J4TT21_9ACTN</name>